<evidence type="ECO:0000313" key="3">
    <source>
        <dbReference type="Proteomes" id="UP000008144"/>
    </source>
</evidence>
<evidence type="ECO:0000256" key="1">
    <source>
        <dbReference type="SAM" id="MobiDB-lite"/>
    </source>
</evidence>
<sequence length="48" mass="5528">MIDDNPVSSRQPSQWTQHQTPSAQRSYNVHTNTMGIENDDRPMKLMLA</sequence>
<reference evidence="3" key="1">
    <citation type="journal article" date="2002" name="Science">
        <title>The draft genome of Ciona intestinalis: insights into chordate and vertebrate origins.</title>
        <authorList>
            <person name="Dehal P."/>
            <person name="Satou Y."/>
            <person name="Campbell R.K."/>
            <person name="Chapman J."/>
            <person name="Degnan B."/>
            <person name="De Tomaso A."/>
            <person name="Davidson B."/>
            <person name="Di Gregorio A."/>
            <person name="Gelpke M."/>
            <person name="Goodstein D.M."/>
            <person name="Harafuji N."/>
            <person name="Hastings K.E."/>
            <person name="Ho I."/>
            <person name="Hotta K."/>
            <person name="Huang W."/>
            <person name="Kawashima T."/>
            <person name="Lemaire P."/>
            <person name="Martinez D."/>
            <person name="Meinertzhagen I.A."/>
            <person name="Necula S."/>
            <person name="Nonaka M."/>
            <person name="Putnam N."/>
            <person name="Rash S."/>
            <person name="Saiga H."/>
            <person name="Satake M."/>
            <person name="Terry A."/>
            <person name="Yamada L."/>
            <person name="Wang H.G."/>
            <person name="Awazu S."/>
            <person name="Azumi K."/>
            <person name="Boore J."/>
            <person name="Branno M."/>
            <person name="Chin-Bow S."/>
            <person name="DeSantis R."/>
            <person name="Doyle S."/>
            <person name="Francino P."/>
            <person name="Keys D.N."/>
            <person name="Haga S."/>
            <person name="Hayashi H."/>
            <person name="Hino K."/>
            <person name="Imai K.S."/>
            <person name="Inaba K."/>
            <person name="Kano S."/>
            <person name="Kobayashi K."/>
            <person name="Kobayashi M."/>
            <person name="Lee B.I."/>
            <person name="Makabe K.W."/>
            <person name="Manohar C."/>
            <person name="Matassi G."/>
            <person name="Medina M."/>
            <person name="Mochizuki Y."/>
            <person name="Mount S."/>
            <person name="Morishita T."/>
            <person name="Miura S."/>
            <person name="Nakayama A."/>
            <person name="Nishizaka S."/>
            <person name="Nomoto H."/>
            <person name="Ohta F."/>
            <person name="Oishi K."/>
            <person name="Rigoutsos I."/>
            <person name="Sano M."/>
            <person name="Sasaki A."/>
            <person name="Sasakura Y."/>
            <person name="Shoguchi E."/>
            <person name="Shin-i T."/>
            <person name="Spagnuolo A."/>
            <person name="Stainier D."/>
            <person name="Suzuki M.M."/>
            <person name="Tassy O."/>
            <person name="Takatori N."/>
            <person name="Tokuoka M."/>
            <person name="Yagi K."/>
            <person name="Yoshizaki F."/>
            <person name="Wada S."/>
            <person name="Zhang C."/>
            <person name="Hyatt P.D."/>
            <person name="Larimer F."/>
            <person name="Detter C."/>
            <person name="Doggett N."/>
            <person name="Glavina T."/>
            <person name="Hawkins T."/>
            <person name="Richardson P."/>
            <person name="Lucas S."/>
            <person name="Kohara Y."/>
            <person name="Levine M."/>
            <person name="Satoh N."/>
            <person name="Rokhsar D.S."/>
        </authorList>
    </citation>
    <scope>NUCLEOTIDE SEQUENCE [LARGE SCALE GENOMIC DNA]</scope>
</reference>
<evidence type="ECO:0000313" key="2">
    <source>
        <dbReference type="Ensembl" id="ENSCINP00000031494.1"/>
    </source>
</evidence>
<reference evidence="2" key="4">
    <citation type="submission" date="2025-09" db="UniProtKB">
        <authorList>
            <consortium name="Ensembl"/>
        </authorList>
    </citation>
    <scope>IDENTIFICATION</scope>
</reference>
<feature type="compositionally biased region" description="Polar residues" evidence="1">
    <location>
        <begin position="1"/>
        <end position="35"/>
    </location>
</feature>
<organism evidence="2 3">
    <name type="scientific">Ciona intestinalis</name>
    <name type="common">Transparent sea squirt</name>
    <name type="synonym">Ascidia intestinalis</name>
    <dbReference type="NCBI Taxonomy" id="7719"/>
    <lineage>
        <taxon>Eukaryota</taxon>
        <taxon>Metazoa</taxon>
        <taxon>Chordata</taxon>
        <taxon>Tunicata</taxon>
        <taxon>Ascidiacea</taxon>
        <taxon>Phlebobranchia</taxon>
        <taxon>Cionidae</taxon>
        <taxon>Ciona</taxon>
    </lineage>
</organism>
<dbReference type="Proteomes" id="UP000008144">
    <property type="component" value="Chromosome 1"/>
</dbReference>
<dbReference type="Ensembl" id="ENSCINT00000037117.1">
    <property type="protein sequence ID" value="ENSCINP00000031494.1"/>
    <property type="gene ID" value="ENSCING00000019668.1"/>
</dbReference>
<dbReference type="AlphaFoldDB" id="H2XPB1"/>
<feature type="region of interest" description="Disordered" evidence="1">
    <location>
        <begin position="1"/>
        <end position="48"/>
    </location>
</feature>
<reference evidence="2" key="3">
    <citation type="submission" date="2025-08" db="UniProtKB">
        <authorList>
            <consortium name="Ensembl"/>
        </authorList>
    </citation>
    <scope>IDENTIFICATION</scope>
</reference>
<name>H2XPB1_CIOIN</name>
<reference evidence="2" key="2">
    <citation type="journal article" date="2008" name="Genome Biol.">
        <title>Improved genome assembly and evidence-based global gene model set for the chordate Ciona intestinalis: new insight into intron and operon populations.</title>
        <authorList>
            <person name="Satou Y."/>
            <person name="Mineta K."/>
            <person name="Ogasawara M."/>
            <person name="Sasakura Y."/>
            <person name="Shoguchi E."/>
            <person name="Ueno K."/>
            <person name="Yamada L."/>
            <person name="Matsumoto J."/>
            <person name="Wasserscheid J."/>
            <person name="Dewar K."/>
            <person name="Wiley G.B."/>
            <person name="Macmil S.L."/>
            <person name="Roe B.A."/>
            <person name="Zeller R.W."/>
            <person name="Hastings K.E."/>
            <person name="Lemaire P."/>
            <person name="Lindquist E."/>
            <person name="Endo T."/>
            <person name="Hotta K."/>
            <person name="Inaba K."/>
        </authorList>
    </citation>
    <scope>NUCLEOTIDE SEQUENCE [LARGE SCALE GENOMIC DNA]</scope>
    <source>
        <strain evidence="2">wild type</strain>
    </source>
</reference>
<dbReference type="InParanoid" id="H2XPB1"/>
<feature type="compositionally biased region" description="Basic and acidic residues" evidence="1">
    <location>
        <begin position="38"/>
        <end position="48"/>
    </location>
</feature>
<keyword evidence="3" id="KW-1185">Reference proteome</keyword>
<protein>
    <submittedName>
        <fullName evidence="2">Uncharacterized protein</fullName>
    </submittedName>
</protein>
<accession>H2XPB1</accession>
<dbReference type="EMBL" id="EAAA01000337">
    <property type="status" value="NOT_ANNOTATED_CDS"/>
    <property type="molecule type" value="Genomic_DNA"/>
</dbReference>
<dbReference type="HOGENOM" id="CLU_3159677_0_0_1"/>
<proteinExistence type="predicted"/>